<dbReference type="Gene3D" id="2.60.120.260">
    <property type="entry name" value="Galactose-binding domain-like"/>
    <property type="match status" value="1"/>
</dbReference>
<keyword evidence="4" id="KW-1185">Reference proteome</keyword>
<accession>A0ABW1G4T6</accession>
<gene>
    <name evidence="3" type="ORF">ACFP3V_19715</name>
</gene>
<proteinExistence type="predicted"/>
<dbReference type="InterPro" id="IPR029062">
    <property type="entry name" value="Class_I_gatase-like"/>
</dbReference>
<dbReference type="EMBL" id="JBHSQJ010000082">
    <property type="protein sequence ID" value="MFC5909433.1"/>
    <property type="molecule type" value="Genomic_DNA"/>
</dbReference>
<feature type="domain" description="Dystroglycan-type cadherin-like" evidence="2">
    <location>
        <begin position="324"/>
        <end position="413"/>
    </location>
</feature>
<evidence type="ECO:0000313" key="4">
    <source>
        <dbReference type="Proteomes" id="UP001596174"/>
    </source>
</evidence>
<sequence>MRLPLRAPVAPVALAATVLLGGAAVGLAAPAPQAHAATLHRVLFDNAHAETAGNADWIISTSQPDPLAQNANPSTETDWTGALSSWGVALQRTGGYSLKTLPSGNAFSYGTSASLDLKNFDTVVIDEPNTVFTTAEKTALMNFVKNGGGLFLISDHTGSDRNNDGWDSPAIINDLLTNNSVDSTDPFGFSVDLKNITTDNPPAISDSTDPVLNGPFGKVTGSILRNGTTFTLKPADNPSVKGLLYTTGTAAGSTTNAFFVTSTFGSGRVAIWGDSSPVDDGTGQSGNTLYDGWNDPAGTDAALALNATAWLAGSGGSGGGTGSVSLTNPGSRTATVGTATSLQLSATDTAGGTLGYSATGLPTGLSLNASTGLISGTPTTAGTYAVTATATDSTGPSSSASFTWTVSSSGGSGCTSAQLLGNPGFETGSASPWTANNSSILYSGSTEPARSGSWDAWLDGYGTATTDTLAQTVTLPTGCSSYTASFWLHVDTAETTTTTAYDTLKVQVLNSSGTVLATLATYSNLNAASGYQQHSFSLAGYAGQTVTLKFTGVEDSVKQTSFVVDDTAVNVS</sequence>
<evidence type="ECO:0000313" key="3">
    <source>
        <dbReference type="EMBL" id="MFC5909433.1"/>
    </source>
</evidence>
<name>A0ABW1G4T6_9ACTN</name>
<dbReference type="Proteomes" id="UP001596174">
    <property type="component" value="Unassembled WGS sequence"/>
</dbReference>
<reference evidence="4" key="1">
    <citation type="journal article" date="2019" name="Int. J. Syst. Evol. Microbiol.">
        <title>The Global Catalogue of Microorganisms (GCM) 10K type strain sequencing project: providing services to taxonomists for standard genome sequencing and annotation.</title>
        <authorList>
            <consortium name="The Broad Institute Genomics Platform"/>
            <consortium name="The Broad Institute Genome Sequencing Center for Infectious Disease"/>
            <person name="Wu L."/>
            <person name="Ma J."/>
        </authorList>
    </citation>
    <scope>NUCLEOTIDE SEQUENCE [LARGE SCALE GENOMIC DNA]</scope>
    <source>
        <strain evidence="4">JCM 4816</strain>
    </source>
</reference>
<keyword evidence="1" id="KW-0732">Signal</keyword>
<organism evidence="3 4">
    <name type="scientific">Streptacidiphilus monticola</name>
    <dbReference type="NCBI Taxonomy" id="2161674"/>
    <lineage>
        <taxon>Bacteria</taxon>
        <taxon>Bacillati</taxon>
        <taxon>Actinomycetota</taxon>
        <taxon>Actinomycetes</taxon>
        <taxon>Kitasatosporales</taxon>
        <taxon>Streptomycetaceae</taxon>
        <taxon>Streptacidiphilus</taxon>
    </lineage>
</organism>
<dbReference type="InterPro" id="IPR015919">
    <property type="entry name" value="Cadherin-like_sf"/>
</dbReference>
<evidence type="ECO:0000259" key="2">
    <source>
        <dbReference type="SMART" id="SM00736"/>
    </source>
</evidence>
<feature type="signal peptide" evidence="1">
    <location>
        <begin position="1"/>
        <end position="36"/>
    </location>
</feature>
<protein>
    <submittedName>
        <fullName evidence="3">Ig domain-containing protein</fullName>
    </submittedName>
</protein>
<evidence type="ECO:0000256" key="1">
    <source>
        <dbReference type="SAM" id="SignalP"/>
    </source>
</evidence>
<dbReference type="SUPFAM" id="SSF49313">
    <property type="entry name" value="Cadherin-like"/>
    <property type="match status" value="1"/>
</dbReference>
<dbReference type="InterPro" id="IPR006644">
    <property type="entry name" value="Cadg"/>
</dbReference>
<dbReference type="SMART" id="SM00736">
    <property type="entry name" value="CADG"/>
    <property type="match status" value="1"/>
</dbReference>
<dbReference type="SUPFAM" id="SSF52317">
    <property type="entry name" value="Class I glutamine amidotransferase-like"/>
    <property type="match status" value="1"/>
</dbReference>
<dbReference type="InterPro" id="IPR013783">
    <property type="entry name" value="Ig-like_fold"/>
</dbReference>
<dbReference type="Pfam" id="PF05345">
    <property type="entry name" value="He_PIG"/>
    <property type="match status" value="1"/>
</dbReference>
<dbReference type="Gene3D" id="3.40.50.880">
    <property type="match status" value="1"/>
</dbReference>
<feature type="chain" id="PRO_5045928459" evidence="1">
    <location>
        <begin position="37"/>
        <end position="572"/>
    </location>
</feature>
<dbReference type="RefSeq" id="WP_380585225.1">
    <property type="nucleotide sequence ID" value="NZ_JBHSQJ010000082.1"/>
</dbReference>
<comment type="caution">
    <text evidence="3">The sequence shown here is derived from an EMBL/GenBank/DDBJ whole genome shotgun (WGS) entry which is preliminary data.</text>
</comment>
<dbReference type="Gene3D" id="2.60.40.10">
    <property type="entry name" value="Immunoglobulins"/>
    <property type="match status" value="1"/>
</dbReference>